<evidence type="ECO:0000313" key="1">
    <source>
        <dbReference type="EMBL" id="KKN54736.1"/>
    </source>
</evidence>
<dbReference type="EMBL" id="LAZR01000915">
    <property type="protein sequence ID" value="KKN54736.1"/>
    <property type="molecule type" value="Genomic_DNA"/>
</dbReference>
<gene>
    <name evidence="1" type="ORF">LCGC14_0589360</name>
</gene>
<proteinExistence type="predicted"/>
<protein>
    <recommendedName>
        <fullName evidence="2">SCP2 domain-containing protein</fullName>
    </recommendedName>
</protein>
<organism evidence="1">
    <name type="scientific">marine sediment metagenome</name>
    <dbReference type="NCBI Taxonomy" id="412755"/>
    <lineage>
        <taxon>unclassified sequences</taxon>
        <taxon>metagenomes</taxon>
        <taxon>ecological metagenomes</taxon>
    </lineage>
</organism>
<reference evidence="1" key="1">
    <citation type="journal article" date="2015" name="Nature">
        <title>Complex archaea that bridge the gap between prokaryotes and eukaryotes.</title>
        <authorList>
            <person name="Spang A."/>
            <person name="Saw J.H."/>
            <person name="Jorgensen S.L."/>
            <person name="Zaremba-Niedzwiedzka K."/>
            <person name="Martijn J."/>
            <person name="Lind A.E."/>
            <person name="van Eijk R."/>
            <person name="Schleper C."/>
            <person name="Guy L."/>
            <person name="Ettema T.J."/>
        </authorList>
    </citation>
    <scope>NUCLEOTIDE SEQUENCE</scope>
</reference>
<comment type="caution">
    <text evidence="1">The sequence shown here is derived from an EMBL/GenBank/DDBJ whole genome shotgun (WGS) entry which is preliminary data.</text>
</comment>
<dbReference type="AlphaFoldDB" id="A0A0F9U050"/>
<sequence>MTEEKKNRLKGFAGVVSKQIEPLNENEKFKEKFAESELKILLNAKDGKWAALLIIDKGKIYVEGIRNQPKENLKKKNAGWDGLLETTTPMFLELLGSDKISIGKVVKKWLGRKIKFKGLKHVLVLLQLFDLDEKITEVEFKG</sequence>
<accession>A0A0F9U050</accession>
<name>A0A0F9U050_9ZZZZ</name>
<evidence type="ECO:0008006" key="2">
    <source>
        <dbReference type="Google" id="ProtNLM"/>
    </source>
</evidence>